<dbReference type="Pfam" id="PF05869">
    <property type="entry name" value="Dam"/>
    <property type="match status" value="1"/>
</dbReference>
<evidence type="ECO:0000313" key="1">
    <source>
        <dbReference type="EMBL" id="USS92016.1"/>
    </source>
</evidence>
<dbReference type="EMBL" id="CP097122">
    <property type="protein sequence ID" value="USS92016.1"/>
    <property type="molecule type" value="Genomic_DNA"/>
</dbReference>
<dbReference type="InterPro" id="IPR008593">
    <property type="entry name" value="Dam_MeTrfase"/>
</dbReference>
<gene>
    <name evidence="1" type="ORF">M3M36_06810</name>
</gene>
<name>A0ABY5BZS7_9LACO</name>
<sequence length="143" mass="16937">MDKVLFSSKKDDWETPTDLFDDLNKKFKFDLDACADDSNHKLSNYYSESNSCLERDWHGNVFMNPPYGRSIYQFIQKAYEEHLRDENRFIVMLIPSRTDTKYWHDFIQDKAVVKFIRGRLKFEVDGVPRDAAPFPSCLVVYGF</sequence>
<keyword evidence="2" id="KW-1185">Reference proteome</keyword>
<proteinExistence type="predicted"/>
<dbReference type="Proteomes" id="UP001056093">
    <property type="component" value="Chromosome"/>
</dbReference>
<accession>A0ABY5BZS7</accession>
<protein>
    <submittedName>
        <fullName evidence="1">Phage N-6-adenine-methyltransferase</fullName>
    </submittedName>
</protein>
<evidence type="ECO:0000313" key="2">
    <source>
        <dbReference type="Proteomes" id="UP001056093"/>
    </source>
</evidence>
<reference evidence="1" key="1">
    <citation type="submission" date="2022-05" db="EMBL/GenBank/DDBJ databases">
        <authorList>
            <person name="Oliphant S.A."/>
            <person name="Watson-Haigh N.S."/>
            <person name="Sumby K.M."/>
            <person name="Gardner J.M."/>
            <person name="Jiranek V."/>
        </authorList>
    </citation>
    <scope>NUCLEOTIDE SEQUENCE</scope>
    <source>
        <strain evidence="1">KI3_B9</strain>
    </source>
</reference>
<organism evidence="1 2">
    <name type="scientific">Fructobacillus americanaquae</name>
    <dbReference type="NCBI Taxonomy" id="2940302"/>
    <lineage>
        <taxon>Bacteria</taxon>
        <taxon>Bacillati</taxon>
        <taxon>Bacillota</taxon>
        <taxon>Bacilli</taxon>
        <taxon>Lactobacillales</taxon>
        <taxon>Lactobacillaceae</taxon>
        <taxon>Fructobacillus</taxon>
    </lineage>
</organism>
<dbReference type="RefSeq" id="WP_252773821.1">
    <property type="nucleotide sequence ID" value="NZ_CP097122.1"/>
</dbReference>